<keyword evidence="3" id="KW-1185">Reference proteome</keyword>
<dbReference type="PANTHER" id="PTHR35910:SF6">
    <property type="entry name" value="2EXR DOMAIN-CONTAINING PROTEIN"/>
    <property type="match status" value="1"/>
</dbReference>
<dbReference type="Proteomes" id="UP000184330">
    <property type="component" value="Unassembled WGS sequence"/>
</dbReference>
<evidence type="ECO:0000313" key="2">
    <source>
        <dbReference type="EMBL" id="CZR59336.1"/>
    </source>
</evidence>
<protein>
    <recommendedName>
        <fullName evidence="1">2EXR domain-containing protein</fullName>
    </recommendedName>
</protein>
<evidence type="ECO:0000259" key="1">
    <source>
        <dbReference type="Pfam" id="PF20150"/>
    </source>
</evidence>
<reference evidence="2 3" key="1">
    <citation type="submission" date="2016-03" db="EMBL/GenBank/DDBJ databases">
        <authorList>
            <person name="Ploux O."/>
        </authorList>
    </citation>
    <scope>NUCLEOTIDE SEQUENCE [LARGE SCALE GENOMIC DNA]</scope>
    <source>
        <strain evidence="2 3">UAMH 11012</strain>
    </source>
</reference>
<feature type="domain" description="2EXR" evidence="1">
    <location>
        <begin position="32"/>
        <end position="107"/>
    </location>
</feature>
<dbReference type="AlphaFoldDB" id="A0A1L7X2V3"/>
<accession>A0A1L7X2V3</accession>
<dbReference type="InterPro" id="IPR045518">
    <property type="entry name" value="2EXR"/>
</dbReference>
<organism evidence="2 3">
    <name type="scientific">Phialocephala subalpina</name>
    <dbReference type="NCBI Taxonomy" id="576137"/>
    <lineage>
        <taxon>Eukaryota</taxon>
        <taxon>Fungi</taxon>
        <taxon>Dikarya</taxon>
        <taxon>Ascomycota</taxon>
        <taxon>Pezizomycotina</taxon>
        <taxon>Leotiomycetes</taxon>
        <taxon>Helotiales</taxon>
        <taxon>Mollisiaceae</taxon>
        <taxon>Phialocephala</taxon>
        <taxon>Phialocephala fortinii species complex</taxon>
    </lineage>
</organism>
<sequence>MDYSITQELASKAPAQPSTTTLKAETELFSEFTLFPKLPIELRLLVWTLAAPAPTTIVQRKSSVKGRSYFFDRPVPAFLQACRESRVVTEYKEVSLAEQDVTLNNHQVLQSARDVQLSDAEM</sequence>
<evidence type="ECO:0000313" key="3">
    <source>
        <dbReference type="Proteomes" id="UP000184330"/>
    </source>
</evidence>
<dbReference type="PANTHER" id="PTHR35910">
    <property type="entry name" value="2EXR DOMAIN-CONTAINING PROTEIN"/>
    <property type="match status" value="1"/>
</dbReference>
<gene>
    <name evidence="2" type="ORF">PAC_09228</name>
</gene>
<name>A0A1L7X2V3_9HELO</name>
<dbReference type="OrthoDB" id="3513892at2759"/>
<dbReference type="Pfam" id="PF20150">
    <property type="entry name" value="2EXR"/>
    <property type="match status" value="1"/>
</dbReference>
<dbReference type="EMBL" id="FJOG01000013">
    <property type="protein sequence ID" value="CZR59336.1"/>
    <property type="molecule type" value="Genomic_DNA"/>
</dbReference>
<proteinExistence type="predicted"/>